<dbReference type="OrthoDB" id="9220997at2759"/>
<keyword evidence="2" id="KW-0548">Nucleotidyltransferase</keyword>
<gene>
    <name evidence="7" type="ORF">HGM15179_019203</name>
</gene>
<dbReference type="AlphaFoldDB" id="A0A8K1DB90"/>
<keyword evidence="3" id="KW-0540">Nuclease</keyword>
<dbReference type="EMBL" id="SWJQ01001576">
    <property type="protein sequence ID" value="TRZ07903.1"/>
    <property type="molecule type" value="Genomic_DNA"/>
</dbReference>
<dbReference type="Proteomes" id="UP000796761">
    <property type="component" value="Unassembled WGS sequence"/>
</dbReference>
<evidence type="ECO:0000256" key="6">
    <source>
        <dbReference type="ARBA" id="ARBA00022918"/>
    </source>
</evidence>
<sequence>MLTVTPLRLARSRETPRIARRVELLPLSLFLSNAEACPLAIIFQWQKKKGENRSEQKNDRTDLKIESDATVIVIEWVFLPVQPKSRVMSRTDAFAALIMKGRDRIVEIDGKEPADIGIPARDEDLEWLLRHSVALQEALLGFAGKTTQLPQSFLIGLVFQAPHQPCCPSLDMLKCRNILPKLRGPELDTVLRVRPHQCQVQGKNDLPAPAGHTTDTDQDAVSLVAHQGTLLAHVQFAVDQYPKVPFCLDTVQPHHLQPIMLQRVIVAKMHDSALGLIKLHLIGFCPSIHPTVPGLSGEPSYLPIDQHRLPA</sequence>
<dbReference type="GO" id="GO:0003964">
    <property type="term" value="F:RNA-directed DNA polymerase activity"/>
    <property type="evidence" value="ECO:0007669"/>
    <property type="project" value="UniProtKB-KW"/>
</dbReference>
<dbReference type="GO" id="GO:0016787">
    <property type="term" value="F:hydrolase activity"/>
    <property type="evidence" value="ECO:0007669"/>
    <property type="project" value="UniProtKB-KW"/>
</dbReference>
<dbReference type="PANTHER" id="PTHR41694:SF3">
    <property type="entry name" value="RNA-DIRECTED DNA POLYMERASE-RELATED"/>
    <property type="match status" value="1"/>
</dbReference>
<reference evidence="7" key="1">
    <citation type="submission" date="2019-04" db="EMBL/GenBank/DDBJ databases">
        <title>Genome assembly of Zosterops borbonicus 15179.</title>
        <authorList>
            <person name="Leroy T."/>
            <person name="Anselmetti Y."/>
            <person name="Tilak M.-K."/>
            <person name="Nabholz B."/>
        </authorList>
    </citation>
    <scope>NUCLEOTIDE SEQUENCE</scope>
    <source>
        <strain evidence="7">HGM_15179</strain>
        <tissue evidence="7">Muscle</tissue>
    </source>
</reference>
<dbReference type="PANTHER" id="PTHR41694">
    <property type="entry name" value="ENDOGENOUS RETROVIRUS GROUP K MEMBER POL PROTEIN"/>
    <property type="match status" value="1"/>
</dbReference>
<comment type="caution">
    <text evidence="7">The sequence shown here is derived from an EMBL/GenBank/DDBJ whole genome shotgun (WGS) entry which is preliminary data.</text>
</comment>
<evidence type="ECO:0000256" key="3">
    <source>
        <dbReference type="ARBA" id="ARBA00022722"/>
    </source>
</evidence>
<protein>
    <submittedName>
        <fullName evidence="7">Uncharacterized protein</fullName>
    </submittedName>
</protein>
<dbReference type="GO" id="GO:0035613">
    <property type="term" value="F:RNA stem-loop binding"/>
    <property type="evidence" value="ECO:0007669"/>
    <property type="project" value="TreeGrafter"/>
</dbReference>
<keyword evidence="8" id="KW-1185">Reference proteome</keyword>
<evidence type="ECO:0000313" key="7">
    <source>
        <dbReference type="EMBL" id="TRZ07903.1"/>
    </source>
</evidence>
<keyword evidence="6" id="KW-0695">RNA-directed DNA polymerase</keyword>
<keyword evidence="4" id="KW-0255">Endonuclease</keyword>
<keyword evidence="1" id="KW-0808">Transferase</keyword>
<evidence type="ECO:0000313" key="8">
    <source>
        <dbReference type="Proteomes" id="UP000796761"/>
    </source>
</evidence>
<evidence type="ECO:0000256" key="2">
    <source>
        <dbReference type="ARBA" id="ARBA00022695"/>
    </source>
</evidence>
<name>A0A8K1DB90_9PASS</name>
<organism evidence="7 8">
    <name type="scientific">Zosterops borbonicus</name>
    <dbReference type="NCBI Taxonomy" id="364589"/>
    <lineage>
        <taxon>Eukaryota</taxon>
        <taxon>Metazoa</taxon>
        <taxon>Chordata</taxon>
        <taxon>Craniata</taxon>
        <taxon>Vertebrata</taxon>
        <taxon>Euteleostomi</taxon>
        <taxon>Archelosauria</taxon>
        <taxon>Archosauria</taxon>
        <taxon>Dinosauria</taxon>
        <taxon>Saurischia</taxon>
        <taxon>Theropoda</taxon>
        <taxon>Coelurosauria</taxon>
        <taxon>Aves</taxon>
        <taxon>Neognathae</taxon>
        <taxon>Neoaves</taxon>
        <taxon>Telluraves</taxon>
        <taxon>Australaves</taxon>
        <taxon>Passeriformes</taxon>
        <taxon>Sylvioidea</taxon>
        <taxon>Zosteropidae</taxon>
        <taxon>Zosterops</taxon>
    </lineage>
</organism>
<evidence type="ECO:0000256" key="4">
    <source>
        <dbReference type="ARBA" id="ARBA00022759"/>
    </source>
</evidence>
<evidence type="ECO:0000256" key="5">
    <source>
        <dbReference type="ARBA" id="ARBA00022801"/>
    </source>
</evidence>
<keyword evidence="5" id="KW-0378">Hydrolase</keyword>
<proteinExistence type="predicted"/>
<dbReference type="GO" id="GO:0004519">
    <property type="term" value="F:endonuclease activity"/>
    <property type="evidence" value="ECO:0007669"/>
    <property type="project" value="UniProtKB-KW"/>
</dbReference>
<accession>A0A8K1DB90</accession>
<evidence type="ECO:0000256" key="1">
    <source>
        <dbReference type="ARBA" id="ARBA00022679"/>
    </source>
</evidence>